<feature type="compositionally biased region" description="Basic residues" evidence="3">
    <location>
        <begin position="360"/>
        <end position="394"/>
    </location>
</feature>
<proteinExistence type="predicted"/>
<dbReference type="PROSITE" id="PS50013">
    <property type="entry name" value="CHROMO_2"/>
    <property type="match status" value="1"/>
</dbReference>
<dbReference type="InterPro" id="IPR016197">
    <property type="entry name" value="Chromo-like_dom_sf"/>
</dbReference>
<dbReference type="Pfam" id="PF00385">
    <property type="entry name" value="Chromo"/>
    <property type="match status" value="1"/>
</dbReference>
<dbReference type="InterPro" id="IPR018159">
    <property type="entry name" value="Spectrin/alpha-actinin"/>
</dbReference>
<keyword evidence="2" id="KW-0175">Coiled coil</keyword>
<dbReference type="SUPFAM" id="SSF54160">
    <property type="entry name" value="Chromo domain-like"/>
    <property type="match status" value="1"/>
</dbReference>
<dbReference type="InterPro" id="IPR002017">
    <property type="entry name" value="Spectrin_repeat"/>
</dbReference>
<dbReference type="SMART" id="SM00298">
    <property type="entry name" value="CHROMO"/>
    <property type="match status" value="1"/>
</dbReference>
<dbReference type="Pfam" id="PF00435">
    <property type="entry name" value="Spectrin"/>
    <property type="match status" value="2"/>
</dbReference>
<dbReference type="SMART" id="SM00150">
    <property type="entry name" value="SPEC"/>
    <property type="match status" value="2"/>
</dbReference>
<evidence type="ECO:0000313" key="6">
    <source>
        <dbReference type="WBParaSite" id="MhA1_Contig546.frz3.gene4"/>
    </source>
</evidence>
<name>A0A1I8BT20_MELHA</name>
<feature type="domain" description="Chromo" evidence="4">
    <location>
        <begin position="5"/>
        <end position="55"/>
    </location>
</feature>
<evidence type="ECO:0000259" key="4">
    <source>
        <dbReference type="PROSITE" id="PS50013"/>
    </source>
</evidence>
<dbReference type="Proteomes" id="UP000095281">
    <property type="component" value="Unplaced"/>
</dbReference>
<dbReference type="SUPFAM" id="SSF46966">
    <property type="entry name" value="Spectrin repeat"/>
    <property type="match status" value="1"/>
</dbReference>
<protein>
    <submittedName>
        <fullName evidence="6">Chromo domain-containing protein</fullName>
    </submittedName>
</protein>
<dbReference type="Gene3D" id="2.40.50.40">
    <property type="match status" value="1"/>
</dbReference>
<evidence type="ECO:0000256" key="3">
    <source>
        <dbReference type="SAM" id="MobiDB-lite"/>
    </source>
</evidence>
<reference evidence="6" key="1">
    <citation type="submission" date="2016-11" db="UniProtKB">
        <authorList>
            <consortium name="WormBaseParasite"/>
        </authorList>
    </citation>
    <scope>IDENTIFICATION</scope>
</reference>
<accession>A0A1I8BT20</accession>
<dbReference type="CDD" id="cd00176">
    <property type="entry name" value="SPEC"/>
    <property type="match status" value="1"/>
</dbReference>
<organism evidence="5 6">
    <name type="scientific">Meloidogyne hapla</name>
    <name type="common">Root-knot nematode worm</name>
    <dbReference type="NCBI Taxonomy" id="6305"/>
    <lineage>
        <taxon>Eukaryota</taxon>
        <taxon>Metazoa</taxon>
        <taxon>Ecdysozoa</taxon>
        <taxon>Nematoda</taxon>
        <taxon>Chromadorea</taxon>
        <taxon>Rhabditida</taxon>
        <taxon>Tylenchina</taxon>
        <taxon>Tylenchomorpha</taxon>
        <taxon>Tylenchoidea</taxon>
        <taxon>Meloidogynidae</taxon>
        <taxon>Meloidogyninae</taxon>
        <taxon>Meloidogyne</taxon>
    </lineage>
</organism>
<sequence>MEQRHEIEAIIGEKMENNQLMYLVKWRGYSNRYNSYVYEDDLDADILLPEYLRKKSNNFFEEFEDENNINEKEEFIKKISSLLDWTQKCSHQMNLSPSYLPSASEKIAKEAEFCYIEELGQHLIQTLKTKEKRKLIELKEAKKALENELKRERGQLAFLDLSSSQADSIEKVQNLLKGQAEFEAKLSAQKERVLSFVATADRLIRTWHSQSTKIENQKQEVLYGHQGVIERIQMRRSQLEGGLAFEGLRRDASELGLWINEKRRQMEQQNVGGINWTQTRHQSFMLELPANRAELNRLAKSGATLIRDGIAGREAVANVLEPLNVELTKLETLAQQKADLLEQEEQSEGNENLPPQPGQIKKKIRKNRVCNNERKHRKLKELKELKKKLKQQQH</sequence>
<dbReference type="InterPro" id="IPR000953">
    <property type="entry name" value="Chromo/chromo_shadow_dom"/>
</dbReference>
<evidence type="ECO:0000256" key="1">
    <source>
        <dbReference type="ARBA" id="ARBA00022737"/>
    </source>
</evidence>
<keyword evidence="1" id="KW-0677">Repeat</keyword>
<dbReference type="PANTHER" id="PTHR11915">
    <property type="entry name" value="SPECTRIN/FILAMIN RELATED CYTOSKELETAL PROTEIN"/>
    <property type="match status" value="1"/>
</dbReference>
<keyword evidence="5" id="KW-1185">Reference proteome</keyword>
<feature type="region of interest" description="Disordered" evidence="3">
    <location>
        <begin position="341"/>
        <end position="394"/>
    </location>
</feature>
<dbReference type="WBParaSite" id="MhA1_Contig546.frz3.gene4">
    <property type="protein sequence ID" value="MhA1_Contig546.frz3.gene4"/>
    <property type="gene ID" value="MhA1_Contig546.frz3.gene4"/>
</dbReference>
<dbReference type="InterPro" id="IPR023780">
    <property type="entry name" value="Chromo_domain"/>
</dbReference>
<evidence type="ECO:0000313" key="5">
    <source>
        <dbReference type="Proteomes" id="UP000095281"/>
    </source>
</evidence>
<evidence type="ECO:0000256" key="2">
    <source>
        <dbReference type="SAM" id="Coils"/>
    </source>
</evidence>
<dbReference type="AlphaFoldDB" id="A0A1I8BT20"/>
<dbReference type="Gene3D" id="1.20.58.60">
    <property type="match status" value="2"/>
</dbReference>
<feature type="coiled-coil region" evidence="2">
    <location>
        <begin position="124"/>
        <end position="162"/>
    </location>
</feature>